<evidence type="ECO:0000256" key="7">
    <source>
        <dbReference type="ARBA" id="ARBA00022967"/>
    </source>
</evidence>
<dbReference type="FunFam" id="1.10.1140.10:FF:000001">
    <property type="entry name" value="ATP synthase subunit beta"/>
    <property type="match status" value="1"/>
</dbReference>
<comment type="function">
    <text evidence="13">Produces ATP from ADP in the presence of a sodium ion gradient across the membrane. The beta chain is the catalytic subunit.</text>
</comment>
<evidence type="ECO:0000313" key="16">
    <source>
        <dbReference type="EMBL" id="GEJ57677.1"/>
    </source>
</evidence>
<comment type="subcellular location">
    <subcellularLocation>
        <location evidence="14">Cell membrane</location>
        <topology evidence="14">Peripheral membrane protein</topology>
    </subcellularLocation>
    <subcellularLocation>
        <location evidence="1">Membrane</location>
    </subcellularLocation>
</comment>
<keyword evidence="10 14" id="KW-0139">CF(1)</keyword>
<dbReference type="InterPro" id="IPR020003">
    <property type="entry name" value="ATPase_a/bsu_AS"/>
</dbReference>
<dbReference type="InterPro" id="IPR004100">
    <property type="entry name" value="ATPase_F1/V1/A1_a/bsu_N"/>
</dbReference>
<accession>A0A7I9VNX8</accession>
<keyword evidence="11 14" id="KW-0066">ATP synthesis</keyword>
<dbReference type="PIRSF" id="PIRSF039072">
    <property type="entry name" value="ATPase_subunit_beta"/>
    <property type="match status" value="1"/>
</dbReference>
<dbReference type="Pfam" id="PF02874">
    <property type="entry name" value="ATP-synt_ab_N"/>
    <property type="match status" value="1"/>
</dbReference>
<dbReference type="GO" id="GO:0005886">
    <property type="term" value="C:plasma membrane"/>
    <property type="evidence" value="ECO:0007669"/>
    <property type="project" value="UniProtKB-SubCell"/>
</dbReference>
<dbReference type="Pfam" id="PF00006">
    <property type="entry name" value="ATP-synt_ab"/>
    <property type="match status" value="1"/>
</dbReference>
<dbReference type="CDD" id="cd18110">
    <property type="entry name" value="ATP-synt_F1_beta_C"/>
    <property type="match status" value="1"/>
</dbReference>
<evidence type="ECO:0000313" key="17">
    <source>
        <dbReference type="Proteomes" id="UP000503640"/>
    </source>
</evidence>
<reference evidence="17" key="1">
    <citation type="journal article" date="2020" name="Appl. Environ. Microbiol.">
        <title>Diazotrophic Anaeromyxobacter Isolates from Soils.</title>
        <authorList>
            <person name="Masuda Y."/>
            <person name="Yamanaka H."/>
            <person name="Xu Z.X."/>
            <person name="Shiratori Y."/>
            <person name="Aono T."/>
            <person name="Amachi S."/>
            <person name="Senoo K."/>
            <person name="Itoh H."/>
        </authorList>
    </citation>
    <scope>NUCLEOTIDE SEQUENCE [LARGE SCALE GENOMIC DNA]</scope>
    <source>
        <strain evidence="17">R267</strain>
    </source>
</reference>
<comment type="catalytic activity">
    <reaction evidence="14">
        <text>ATP + H2O + 4 H(+)(in) = ADP + phosphate + 5 H(+)(out)</text>
        <dbReference type="Rhea" id="RHEA:57720"/>
        <dbReference type="ChEBI" id="CHEBI:15377"/>
        <dbReference type="ChEBI" id="CHEBI:15378"/>
        <dbReference type="ChEBI" id="CHEBI:30616"/>
        <dbReference type="ChEBI" id="CHEBI:43474"/>
        <dbReference type="ChEBI" id="CHEBI:456216"/>
        <dbReference type="EC" id="7.1.2.2"/>
    </reaction>
</comment>
<dbReference type="PROSITE" id="PS00152">
    <property type="entry name" value="ATPASE_ALPHA_BETA"/>
    <property type="match status" value="1"/>
</dbReference>
<dbReference type="InterPro" id="IPR036121">
    <property type="entry name" value="ATPase_F1/V1/A1_a/bsu_N_sf"/>
</dbReference>
<keyword evidence="17" id="KW-1185">Reference proteome</keyword>
<dbReference type="EMBL" id="BJTG01000005">
    <property type="protein sequence ID" value="GEJ57677.1"/>
    <property type="molecule type" value="Genomic_DNA"/>
</dbReference>
<sequence>MATEMHLMNGKITQVIGPVVDVEFPPGALPEIYTALAVTNPGVDERQDNLVIEVAQHLGENTARCIAMDSTEGLVRGMPVKNTGAPITMPVGDAVLGRILNVVGEPVDELGPVNAKKRLPIHRAPPTLVEQNVKVEAFETGIKVIDLLAPYLRGGKIGLFGGAGVGKTVLLMELVNNVAKARGGFSVFAGVGERTREGNDLYHEMMESGVIKEDDLSKSQCVLVYGQMNEPPGARARVALSALAIAEYFRDEENRDMLLFIDNIFRFTQAGSEVSALLGRIPSAVGYQPTLSTEMGELQERITSTQKGAITSVQAIYVPADDLTDPAPATAFAHLDATTVLSRKLTEIGIYPAVDPLDSTSRILDPLVLGQEHYQTARNVQETLQTYKELQDIIAILGMDELSEQDKLTVARARKIQRFLSQPFHVAEQFTGNPGKYVKLADTIRGFKEIVEGKHDDLPEQAFYMVGTIEEAVEKAKKLVQG</sequence>
<keyword evidence="9 14" id="KW-0472">Membrane</keyword>
<dbReference type="CDD" id="cd18115">
    <property type="entry name" value="ATP-synt_F1_beta_N"/>
    <property type="match status" value="1"/>
</dbReference>
<dbReference type="CDD" id="cd01133">
    <property type="entry name" value="F1-ATPase_beta_CD"/>
    <property type="match status" value="1"/>
</dbReference>
<dbReference type="SUPFAM" id="SSF50615">
    <property type="entry name" value="N-terminal domain of alpha and beta subunits of F1 ATP synthase"/>
    <property type="match status" value="1"/>
</dbReference>
<name>A0A7I9VNX8_9BACT</name>
<dbReference type="InterPro" id="IPR027417">
    <property type="entry name" value="P-loop_NTPase"/>
</dbReference>
<feature type="domain" description="AAA+ ATPase" evidence="15">
    <location>
        <begin position="153"/>
        <end position="345"/>
    </location>
</feature>
<dbReference type="FunFam" id="2.40.10.170:FF:000005">
    <property type="entry name" value="ATP synthase subunit beta"/>
    <property type="match status" value="1"/>
</dbReference>
<organism evidence="16 17">
    <name type="scientific">Anaeromyxobacter diazotrophicus</name>
    <dbReference type="NCBI Taxonomy" id="2590199"/>
    <lineage>
        <taxon>Bacteria</taxon>
        <taxon>Pseudomonadati</taxon>
        <taxon>Myxococcota</taxon>
        <taxon>Myxococcia</taxon>
        <taxon>Myxococcales</taxon>
        <taxon>Cystobacterineae</taxon>
        <taxon>Anaeromyxobacteraceae</taxon>
        <taxon>Anaeromyxobacter</taxon>
    </lineage>
</organism>
<dbReference type="PANTHER" id="PTHR15184:SF71">
    <property type="entry name" value="ATP SYNTHASE SUBUNIT BETA, MITOCHONDRIAL"/>
    <property type="match status" value="1"/>
</dbReference>
<evidence type="ECO:0000256" key="5">
    <source>
        <dbReference type="ARBA" id="ARBA00022781"/>
    </source>
</evidence>
<keyword evidence="3 14" id="KW-0813">Transport</keyword>
<evidence type="ECO:0000256" key="3">
    <source>
        <dbReference type="ARBA" id="ARBA00022448"/>
    </source>
</evidence>
<dbReference type="InterPro" id="IPR000194">
    <property type="entry name" value="ATPase_F1/V1/A1_a/bsu_nucl-bd"/>
</dbReference>
<dbReference type="InterPro" id="IPR055190">
    <property type="entry name" value="ATP-synt_VA_C"/>
</dbReference>
<dbReference type="GO" id="GO:0046933">
    <property type="term" value="F:proton-transporting ATP synthase activity, rotational mechanism"/>
    <property type="evidence" value="ECO:0007669"/>
    <property type="project" value="UniProtKB-UniRule"/>
</dbReference>
<comment type="similarity">
    <text evidence="2 14">Belongs to the ATPase alpha/beta chains family.</text>
</comment>
<dbReference type="RefSeq" id="WP_176065476.1">
    <property type="nucleotide sequence ID" value="NZ_BJTG01000005.1"/>
</dbReference>
<evidence type="ECO:0000256" key="8">
    <source>
        <dbReference type="ARBA" id="ARBA00023065"/>
    </source>
</evidence>
<dbReference type="Gene3D" id="2.40.10.170">
    <property type="match status" value="1"/>
</dbReference>
<dbReference type="InterPro" id="IPR024034">
    <property type="entry name" value="ATPase_F1/V1_b/a_C"/>
</dbReference>
<dbReference type="EC" id="7.1.2.2" evidence="14"/>
<evidence type="ECO:0000256" key="10">
    <source>
        <dbReference type="ARBA" id="ARBA00023196"/>
    </source>
</evidence>
<comment type="caution">
    <text evidence="16">The sequence shown here is derived from an EMBL/GenBank/DDBJ whole genome shotgun (WGS) entry which is preliminary data.</text>
</comment>
<evidence type="ECO:0000256" key="2">
    <source>
        <dbReference type="ARBA" id="ARBA00008936"/>
    </source>
</evidence>
<dbReference type="GO" id="GO:0005524">
    <property type="term" value="F:ATP binding"/>
    <property type="evidence" value="ECO:0007669"/>
    <property type="project" value="UniProtKB-UniRule"/>
</dbReference>
<dbReference type="GO" id="GO:0046962">
    <property type="term" value="F:sodium-transporting ATPase activity, rotational mechanism"/>
    <property type="evidence" value="ECO:0007669"/>
    <property type="project" value="UniProtKB-EC"/>
</dbReference>
<dbReference type="InterPro" id="IPR003593">
    <property type="entry name" value="AAA+_ATPase"/>
</dbReference>
<dbReference type="NCBIfam" id="TIGR01039">
    <property type="entry name" value="atpD"/>
    <property type="match status" value="1"/>
</dbReference>
<evidence type="ECO:0000256" key="4">
    <source>
        <dbReference type="ARBA" id="ARBA00022741"/>
    </source>
</evidence>
<dbReference type="SMART" id="SM00382">
    <property type="entry name" value="AAA"/>
    <property type="match status" value="1"/>
</dbReference>
<evidence type="ECO:0000256" key="11">
    <source>
        <dbReference type="ARBA" id="ARBA00023310"/>
    </source>
</evidence>
<keyword evidence="7 14" id="KW-1278">Translocase</keyword>
<evidence type="ECO:0000256" key="14">
    <source>
        <dbReference type="HAMAP-Rule" id="MF_01347"/>
    </source>
</evidence>
<comment type="catalytic activity">
    <reaction evidence="12">
        <text>4 Na(+)(in) + ATP + H2O = 4 Na(+)(out) + ADP + phosphate + H(+)</text>
        <dbReference type="Rhea" id="RHEA:58156"/>
        <dbReference type="ChEBI" id="CHEBI:15377"/>
        <dbReference type="ChEBI" id="CHEBI:15378"/>
        <dbReference type="ChEBI" id="CHEBI:29101"/>
        <dbReference type="ChEBI" id="CHEBI:30616"/>
        <dbReference type="ChEBI" id="CHEBI:43474"/>
        <dbReference type="ChEBI" id="CHEBI:456216"/>
        <dbReference type="EC" id="7.2.2.1"/>
    </reaction>
</comment>
<dbReference type="Gene3D" id="1.10.1140.10">
    <property type="entry name" value="Bovine Mitochondrial F1-atpase, Atp Synthase Beta Chain, Chain D, domain 3"/>
    <property type="match status" value="1"/>
</dbReference>
<evidence type="ECO:0000259" key="15">
    <source>
        <dbReference type="SMART" id="SM00382"/>
    </source>
</evidence>
<evidence type="ECO:0000256" key="9">
    <source>
        <dbReference type="ARBA" id="ARBA00023136"/>
    </source>
</evidence>
<dbReference type="PANTHER" id="PTHR15184">
    <property type="entry name" value="ATP SYNTHASE"/>
    <property type="match status" value="1"/>
</dbReference>
<dbReference type="FunFam" id="3.40.50.300:FF:000026">
    <property type="entry name" value="ATP synthase subunit beta"/>
    <property type="match status" value="1"/>
</dbReference>
<evidence type="ECO:0000256" key="6">
    <source>
        <dbReference type="ARBA" id="ARBA00022840"/>
    </source>
</evidence>
<dbReference type="SUPFAM" id="SSF52540">
    <property type="entry name" value="P-loop containing nucleoside triphosphate hydrolases"/>
    <property type="match status" value="1"/>
</dbReference>
<dbReference type="Pfam" id="PF22919">
    <property type="entry name" value="ATP-synt_VA_C"/>
    <property type="match status" value="1"/>
</dbReference>
<keyword evidence="8 14" id="KW-0406">Ion transport</keyword>
<dbReference type="GO" id="GO:0045259">
    <property type="term" value="C:proton-transporting ATP synthase complex"/>
    <property type="evidence" value="ECO:0007669"/>
    <property type="project" value="UniProtKB-KW"/>
</dbReference>
<keyword evidence="6 14" id="KW-0067">ATP-binding</keyword>
<evidence type="ECO:0000256" key="1">
    <source>
        <dbReference type="ARBA" id="ARBA00004370"/>
    </source>
</evidence>
<keyword evidence="5 14" id="KW-0375">Hydrogen ion transport</keyword>
<comment type="function">
    <text evidence="14">Produces ATP from ADP in the presence of a proton gradient across the membrane. The catalytic sites are hosted primarily by the beta subunits.</text>
</comment>
<keyword evidence="4 14" id="KW-0547">Nucleotide-binding</keyword>
<dbReference type="InterPro" id="IPR050053">
    <property type="entry name" value="ATPase_alpha/beta_chains"/>
</dbReference>
<dbReference type="HAMAP" id="MF_01347">
    <property type="entry name" value="ATP_synth_beta_bact"/>
    <property type="match status" value="1"/>
</dbReference>
<dbReference type="AlphaFoldDB" id="A0A7I9VNX8"/>
<feature type="binding site" evidence="14">
    <location>
        <begin position="161"/>
        <end position="168"/>
    </location>
    <ligand>
        <name>ATP</name>
        <dbReference type="ChEBI" id="CHEBI:30616"/>
    </ligand>
</feature>
<proteinExistence type="inferred from homology"/>
<dbReference type="InterPro" id="IPR005722">
    <property type="entry name" value="ATP_synth_F1_bsu"/>
</dbReference>
<evidence type="ECO:0000256" key="12">
    <source>
        <dbReference type="ARBA" id="ARBA00052325"/>
    </source>
</evidence>
<dbReference type="Proteomes" id="UP000503640">
    <property type="component" value="Unassembled WGS sequence"/>
</dbReference>
<dbReference type="SUPFAM" id="SSF47917">
    <property type="entry name" value="C-terminal domain of alpha and beta subunits of F1 ATP synthase"/>
    <property type="match status" value="1"/>
</dbReference>
<gene>
    <name evidence="16" type="primary">atpD_2</name>
    <name evidence="14" type="synonym">atpD</name>
    <name evidence="16" type="ORF">AMYX_24180</name>
</gene>
<evidence type="ECO:0000256" key="13">
    <source>
        <dbReference type="ARBA" id="ARBA00059242"/>
    </source>
</evidence>
<dbReference type="Gene3D" id="3.40.50.300">
    <property type="entry name" value="P-loop containing nucleotide triphosphate hydrolases"/>
    <property type="match status" value="1"/>
</dbReference>
<keyword evidence="14" id="KW-1003">Cell membrane</keyword>
<protein>
    <recommendedName>
        <fullName evidence="14">ATP synthase subunit beta</fullName>
        <ecNumber evidence="14">7.1.2.2</ecNumber>
    </recommendedName>
    <alternativeName>
        <fullName evidence="14">ATP synthase F1 sector subunit beta</fullName>
    </alternativeName>
    <alternativeName>
        <fullName evidence="14">F-ATPase subunit beta</fullName>
    </alternativeName>
</protein>